<dbReference type="GO" id="GO:0019205">
    <property type="term" value="F:nucleobase-containing compound kinase activity"/>
    <property type="evidence" value="ECO:0007669"/>
    <property type="project" value="InterPro"/>
</dbReference>
<dbReference type="InterPro" id="IPR007858">
    <property type="entry name" value="Dpy-30_motif"/>
</dbReference>
<dbReference type="GO" id="GO:0005524">
    <property type="term" value="F:ATP binding"/>
    <property type="evidence" value="ECO:0007669"/>
    <property type="project" value="InterPro"/>
</dbReference>
<feature type="region of interest" description="Disordered" evidence="5">
    <location>
        <begin position="111"/>
        <end position="140"/>
    </location>
</feature>
<feature type="compositionally biased region" description="Acidic residues" evidence="5">
    <location>
        <begin position="707"/>
        <end position="730"/>
    </location>
</feature>
<dbReference type="GO" id="GO:0006139">
    <property type="term" value="P:nucleobase-containing compound metabolic process"/>
    <property type="evidence" value="ECO:0007669"/>
    <property type="project" value="InterPro"/>
</dbReference>
<feature type="coiled-coil region" evidence="4">
    <location>
        <begin position="570"/>
        <end position="597"/>
    </location>
</feature>
<comment type="caution">
    <text evidence="6">The sequence shown here is derived from an EMBL/GenBank/DDBJ whole genome shotgun (WGS) entry which is preliminary data.</text>
</comment>
<dbReference type="Proteomes" id="UP000291343">
    <property type="component" value="Unassembled WGS sequence"/>
</dbReference>
<dbReference type="OrthoDB" id="10262413at2759"/>
<dbReference type="CDD" id="cd22967">
    <property type="entry name" value="DD_AK7"/>
    <property type="match status" value="1"/>
</dbReference>
<evidence type="ECO:0000256" key="1">
    <source>
        <dbReference type="ARBA" id="ARBA00022679"/>
    </source>
</evidence>
<evidence type="ECO:0000313" key="7">
    <source>
        <dbReference type="Proteomes" id="UP000291343"/>
    </source>
</evidence>
<feature type="region of interest" description="Disordered" evidence="5">
    <location>
        <begin position="598"/>
        <end position="641"/>
    </location>
</feature>
<dbReference type="STRING" id="195883.A0A482XGM0"/>
<dbReference type="Gene3D" id="1.20.890.10">
    <property type="entry name" value="cAMP-dependent protein kinase regulatory subunit, dimerization-anchoring domain"/>
    <property type="match status" value="1"/>
</dbReference>
<gene>
    <name evidence="6" type="ORF">LSTR_LSTR001987</name>
</gene>
<evidence type="ECO:0000256" key="4">
    <source>
        <dbReference type="SAM" id="Coils"/>
    </source>
</evidence>
<dbReference type="InParanoid" id="A0A482XGM0"/>
<dbReference type="Pfam" id="PF05186">
    <property type="entry name" value="Dpy-30"/>
    <property type="match status" value="1"/>
</dbReference>
<keyword evidence="3" id="KW-0418">Kinase</keyword>
<dbReference type="InterPro" id="IPR047499">
    <property type="entry name" value="DD_AK7"/>
</dbReference>
<keyword evidence="7" id="KW-1185">Reference proteome</keyword>
<dbReference type="InterPro" id="IPR027417">
    <property type="entry name" value="P-loop_NTPase"/>
</dbReference>
<keyword evidence="2" id="KW-0547">Nucleotide-binding</keyword>
<evidence type="ECO:0000256" key="5">
    <source>
        <dbReference type="SAM" id="MobiDB-lite"/>
    </source>
</evidence>
<feature type="compositionally biased region" description="Acidic residues" evidence="5">
    <location>
        <begin position="606"/>
        <end position="637"/>
    </location>
</feature>
<protein>
    <recommendedName>
        <fullName evidence="8">Adenylate kinase 7</fullName>
    </recommendedName>
</protein>
<dbReference type="SUPFAM" id="SSF52540">
    <property type="entry name" value="P-loop containing nucleoside triphosphate hydrolases"/>
    <property type="match status" value="1"/>
</dbReference>
<dbReference type="PANTHER" id="PTHR23359">
    <property type="entry name" value="NUCLEOTIDE KINASE"/>
    <property type="match status" value="1"/>
</dbReference>
<organism evidence="6 7">
    <name type="scientific">Laodelphax striatellus</name>
    <name type="common">Small brown planthopper</name>
    <name type="synonym">Delphax striatella</name>
    <dbReference type="NCBI Taxonomy" id="195883"/>
    <lineage>
        <taxon>Eukaryota</taxon>
        <taxon>Metazoa</taxon>
        <taxon>Ecdysozoa</taxon>
        <taxon>Arthropoda</taxon>
        <taxon>Hexapoda</taxon>
        <taxon>Insecta</taxon>
        <taxon>Pterygota</taxon>
        <taxon>Neoptera</taxon>
        <taxon>Paraneoptera</taxon>
        <taxon>Hemiptera</taxon>
        <taxon>Auchenorrhyncha</taxon>
        <taxon>Fulgoroidea</taxon>
        <taxon>Delphacidae</taxon>
        <taxon>Criomorphinae</taxon>
        <taxon>Laodelphax</taxon>
    </lineage>
</organism>
<dbReference type="InterPro" id="IPR036291">
    <property type="entry name" value="NAD(P)-bd_dom_sf"/>
</dbReference>
<name>A0A482XGM0_LAOST</name>
<keyword evidence="1" id="KW-0808">Transferase</keyword>
<dbReference type="Gene3D" id="3.40.50.720">
    <property type="entry name" value="NAD(P)-binding Rossmann-like Domain"/>
    <property type="match status" value="1"/>
</dbReference>
<dbReference type="InterPro" id="IPR000850">
    <property type="entry name" value="Adenylat/UMP-CMP_kin"/>
</dbReference>
<dbReference type="Gene3D" id="3.40.50.300">
    <property type="entry name" value="P-loop containing nucleotide triphosphate hydrolases"/>
    <property type="match status" value="1"/>
</dbReference>
<evidence type="ECO:0000256" key="3">
    <source>
        <dbReference type="ARBA" id="ARBA00022777"/>
    </source>
</evidence>
<keyword evidence="4" id="KW-0175">Coiled coil</keyword>
<evidence type="ECO:0008006" key="8">
    <source>
        <dbReference type="Google" id="ProtNLM"/>
    </source>
</evidence>
<dbReference type="AlphaFoldDB" id="A0A482XGM0"/>
<evidence type="ECO:0000256" key="2">
    <source>
        <dbReference type="ARBA" id="ARBA00022741"/>
    </source>
</evidence>
<proteinExistence type="predicted"/>
<evidence type="ECO:0000313" key="6">
    <source>
        <dbReference type="EMBL" id="RZF45026.1"/>
    </source>
</evidence>
<dbReference type="SUPFAM" id="SSF51735">
    <property type="entry name" value="NAD(P)-binding Rossmann-fold domains"/>
    <property type="match status" value="1"/>
</dbReference>
<dbReference type="EMBL" id="QKKF02010000">
    <property type="protein sequence ID" value="RZF45026.1"/>
    <property type="molecule type" value="Genomic_DNA"/>
</dbReference>
<accession>A0A482XGM0</accession>
<sequence>MEGDLPGNILKTPLDSNRDFFLHDFYAQDTSINTVIDLDEYFKYRRNDEDDDENKQVANKDTLFVNNLVFINNIDSFNGKYIAQLLPKLEQSYSDRLKTDNEENQQRSIISSITGEDLEDNPPPNTPNTAETEDQEKPVILNNSSLPYQIEHAEDMDDPFNEYEYMDALYSMYDVGKLTTLEYAELLQFETDAERLAFLESKFSKLNRKEENVEKNNVTENVDSDGNIINSDQMKNKLPFADELKFIATLKDPANEEKVTSLPYVEKVVNKNESDRMEFKETITKCGIFILDISDCHGEVEVARSILNVIMNRLQNIKEWSPKRFEDMSDAVTFILISSLMTWSETPPLDPEEPHEPLTEKMFTKRRHHPNYLNHYNLEREVLAAAKRMQGKFNAVIISTGVIYGYEQNTLHYLFKSAWLDEGSLPVFGKGSNVIPLIHIDDLTNKFVFAVESETSTLKEITKAVSSTLGSSKIKRVTEDMIFRISDVSQEDSEKLLTKLNVESALVGEDKEIEIEFKYPTGFVNAIKTEVETFKKCRGLKAIKLMVIGPPGCGRTKVCKALSNYYKINYLSAETAVEMYKQKLQETINEIELTRLDRSNKRPVEEEQTQGEDDESAENEEDDEDEDDEVDEEEEEEMLQRAKTKLAGINEKLALNNGQLGEEQLAKIVKEIILSTPCQNQGYVLDGFPETLKQTRILFNNVRNSDGDEEDEDDENQEEEEVEEEEDDEERNPGSLDDFEIDDVPKKKFNKKTVPNEVFCLEASDDFLYQTLLRNSNEDENQELSEKDILEQISRYREINSDNGILLFFDELEIYPHILNIENDITPNMCVVTRKLMKLIGKTANYESETLEQLLKASREAQLKQREEVKKTKDQEFKKIKDEMIREKLGRWAADVDRMKEEEEEILIKESMPARHYLMKFVLPTLTKGLVEVARVKPNDPIDYLAEYLFEKYPEGKSFVENLMPPERETQILIDKLYDFKKFLSTSEGKRV</sequence>
<reference evidence="6 7" key="1">
    <citation type="journal article" date="2017" name="Gigascience">
        <title>Genome sequence of the small brown planthopper, Laodelphax striatellus.</title>
        <authorList>
            <person name="Zhu J."/>
            <person name="Jiang F."/>
            <person name="Wang X."/>
            <person name="Yang P."/>
            <person name="Bao Y."/>
            <person name="Zhao W."/>
            <person name="Wang W."/>
            <person name="Lu H."/>
            <person name="Wang Q."/>
            <person name="Cui N."/>
            <person name="Li J."/>
            <person name="Chen X."/>
            <person name="Luo L."/>
            <person name="Yu J."/>
            <person name="Kang L."/>
            <person name="Cui F."/>
        </authorList>
    </citation>
    <scope>NUCLEOTIDE SEQUENCE [LARGE SCALE GENOMIC DNA]</scope>
    <source>
        <strain evidence="6">Lst14</strain>
    </source>
</reference>
<feature type="region of interest" description="Disordered" evidence="5">
    <location>
        <begin position="701"/>
        <end position="742"/>
    </location>
</feature>